<proteinExistence type="predicted"/>
<protein>
    <submittedName>
        <fullName evidence="1">Uncharacterized protein</fullName>
    </submittedName>
</protein>
<gene>
    <name evidence="1" type="ORF">OPT61_g4887</name>
</gene>
<keyword evidence="2" id="KW-1185">Reference proteome</keyword>
<name>A0ACC2ICK8_9PLEO</name>
<evidence type="ECO:0000313" key="1">
    <source>
        <dbReference type="EMBL" id="KAJ8112842.1"/>
    </source>
</evidence>
<evidence type="ECO:0000313" key="2">
    <source>
        <dbReference type="Proteomes" id="UP001153331"/>
    </source>
</evidence>
<accession>A0ACC2ICK8</accession>
<comment type="caution">
    <text evidence="1">The sequence shown here is derived from an EMBL/GenBank/DDBJ whole genome shotgun (WGS) entry which is preliminary data.</text>
</comment>
<reference evidence="1" key="1">
    <citation type="submission" date="2022-11" db="EMBL/GenBank/DDBJ databases">
        <title>Genome Sequence of Boeremia exigua.</title>
        <authorList>
            <person name="Buettner E."/>
        </authorList>
    </citation>
    <scope>NUCLEOTIDE SEQUENCE</scope>
    <source>
        <strain evidence="1">CU02</strain>
    </source>
</reference>
<dbReference type="Proteomes" id="UP001153331">
    <property type="component" value="Unassembled WGS sequence"/>
</dbReference>
<sequence length="564" mass="61340">MDITQNAALEKGMENTVSSLQLAILERRDPTEAEMRDLPHIVDRIPFVAWVAALIGAGERFGYYATVITWRRYPFDFHTLVKSRLVLTQSVATENYMQHARGSLSVPGALGLGQSTASTISNVFFVFQFLTPLMFGIISDTWLGRYKTLLLGLCLSLCGNLVMLTTSLPVALENGAGLPGLICAMLLIAFGVGAIKATIAPLIGDQLPQGKPQVVRQKDSKLAVIDSSRTLQLLYNAFYWFTNIASLSSIPATFLERHVGFWTSYVITTASLFIAVTALIVFSSKLGEIHTPLSRNAFSPDSYYYPVKVTPGKNCLPQAFRVLVVAAGNGFRLDHAKQDYQREVHSVTVPWHDNFVDELKTGLHACRVIFSFGFFYLAITQMHNNLISQAGQMDLAGVPNDMIQAMSGVACVVFGPIIQAFYNSLARHRIAFGPIKRITVAYLICGGAMAYASGLQKLIYSTGPCYNAPLACAASDNGRIPNSINIWIQLPVYVALAIAEILGLVTASQYSYSHAPKDMRSVVQAMVQLSACFGSILGIAISPAARDPWLVVVYASIAAALGTI</sequence>
<organism evidence="1 2">
    <name type="scientific">Boeremia exigua</name>
    <dbReference type="NCBI Taxonomy" id="749465"/>
    <lineage>
        <taxon>Eukaryota</taxon>
        <taxon>Fungi</taxon>
        <taxon>Dikarya</taxon>
        <taxon>Ascomycota</taxon>
        <taxon>Pezizomycotina</taxon>
        <taxon>Dothideomycetes</taxon>
        <taxon>Pleosporomycetidae</taxon>
        <taxon>Pleosporales</taxon>
        <taxon>Pleosporineae</taxon>
        <taxon>Didymellaceae</taxon>
        <taxon>Boeremia</taxon>
    </lineage>
</organism>
<dbReference type="EMBL" id="JAPHNI010000294">
    <property type="protein sequence ID" value="KAJ8112842.1"/>
    <property type="molecule type" value="Genomic_DNA"/>
</dbReference>